<accession>A0A4Q7V5M2</accession>
<organism evidence="2 3">
    <name type="scientific">Pseudonocardia sediminis</name>
    <dbReference type="NCBI Taxonomy" id="1397368"/>
    <lineage>
        <taxon>Bacteria</taxon>
        <taxon>Bacillati</taxon>
        <taxon>Actinomycetota</taxon>
        <taxon>Actinomycetes</taxon>
        <taxon>Pseudonocardiales</taxon>
        <taxon>Pseudonocardiaceae</taxon>
        <taxon>Pseudonocardia</taxon>
    </lineage>
</organism>
<evidence type="ECO:0000313" key="3">
    <source>
        <dbReference type="Proteomes" id="UP000291591"/>
    </source>
</evidence>
<keyword evidence="1" id="KW-0472">Membrane</keyword>
<dbReference type="EMBL" id="SHKL01000001">
    <property type="protein sequence ID" value="RZT88804.1"/>
    <property type="molecule type" value="Genomic_DNA"/>
</dbReference>
<keyword evidence="1" id="KW-1133">Transmembrane helix</keyword>
<feature type="transmembrane region" description="Helical" evidence="1">
    <location>
        <begin position="68"/>
        <end position="90"/>
    </location>
</feature>
<keyword evidence="3" id="KW-1185">Reference proteome</keyword>
<reference evidence="2 3" key="1">
    <citation type="submission" date="2019-02" db="EMBL/GenBank/DDBJ databases">
        <title>Sequencing the genomes of 1000 actinobacteria strains.</title>
        <authorList>
            <person name="Klenk H.-P."/>
        </authorList>
    </citation>
    <scope>NUCLEOTIDE SEQUENCE [LARGE SCALE GENOMIC DNA]</scope>
    <source>
        <strain evidence="2 3">DSM 45779</strain>
    </source>
</reference>
<dbReference type="RefSeq" id="WP_130292875.1">
    <property type="nucleotide sequence ID" value="NZ_SHKL01000001.1"/>
</dbReference>
<dbReference type="Proteomes" id="UP000291591">
    <property type="component" value="Unassembled WGS sequence"/>
</dbReference>
<name>A0A4Q7V5M2_PSEST</name>
<evidence type="ECO:0000256" key="1">
    <source>
        <dbReference type="SAM" id="Phobius"/>
    </source>
</evidence>
<protein>
    <submittedName>
        <fullName evidence="2">Uncharacterized protein</fullName>
    </submittedName>
</protein>
<proteinExistence type="predicted"/>
<comment type="caution">
    <text evidence="2">The sequence shown here is derived from an EMBL/GenBank/DDBJ whole genome shotgun (WGS) entry which is preliminary data.</text>
</comment>
<sequence>MTATRPVPWRKRARRLRLTGIVVLLAAAALIVSANFLGGLLVALLGVGNMLAAGSVATTGTVPASTRALIVVGGAGFVVVMVAGSVLALLRS</sequence>
<evidence type="ECO:0000313" key="2">
    <source>
        <dbReference type="EMBL" id="RZT88804.1"/>
    </source>
</evidence>
<gene>
    <name evidence="2" type="ORF">EV383_5753</name>
</gene>
<dbReference type="AlphaFoldDB" id="A0A4Q7V5M2"/>
<feature type="transmembrane region" description="Helical" evidence="1">
    <location>
        <begin position="21"/>
        <end position="48"/>
    </location>
</feature>
<keyword evidence="1" id="KW-0812">Transmembrane</keyword>